<sequence length="284" mass="30949">MTAISRRAFLAGGIAFFPYLYYQRAAVAVRRYRVPVQNLPAAFHGFAILHITDLHDKEFGERGEDLLANLRRLSFDLVAVTGDLVLRTSPKINAALELIRGIGGFSKSPMFSVSGNHEWGAQMAPQVNAKLEQAGVRVLKNEAEMLPRGKDRLWVAGVDDPVTGRANLAQALSRTDARVPRLLLAHAPHPFPQAVQAGVDLMLVGHTHGGQIRLPLIGAPYIPSMGYLPKWDYGLYRQGKCTMIVNGGLGESWFPIRINDPPEVVLVTLLPSEATTGAQTEGLG</sequence>
<dbReference type="Proteomes" id="UP000614714">
    <property type="component" value="Unassembled WGS sequence"/>
</dbReference>
<dbReference type="Pfam" id="PF00149">
    <property type="entry name" value="Metallophos"/>
    <property type="match status" value="1"/>
</dbReference>
<evidence type="ECO:0000313" key="5">
    <source>
        <dbReference type="Proteomes" id="UP000614714"/>
    </source>
</evidence>
<dbReference type="CDD" id="cd07385">
    <property type="entry name" value="MPP_YkuE_C"/>
    <property type="match status" value="1"/>
</dbReference>
<keyword evidence="5" id="KW-1185">Reference proteome</keyword>
<dbReference type="InterPro" id="IPR004843">
    <property type="entry name" value="Calcineurin-like_PHP"/>
</dbReference>
<feature type="domain" description="Calcineurin-like phosphoesterase" evidence="3">
    <location>
        <begin position="48"/>
        <end position="209"/>
    </location>
</feature>
<keyword evidence="1" id="KW-0479">Metal-binding</keyword>
<dbReference type="EMBL" id="JAEMHL010000024">
    <property type="protein sequence ID" value="MBJ6752763.1"/>
    <property type="molecule type" value="Genomic_DNA"/>
</dbReference>
<dbReference type="SUPFAM" id="SSF56300">
    <property type="entry name" value="Metallo-dependent phosphatases"/>
    <property type="match status" value="1"/>
</dbReference>
<dbReference type="PANTHER" id="PTHR31302">
    <property type="entry name" value="TRANSMEMBRANE PROTEIN WITH METALLOPHOSPHOESTERASE DOMAIN-RELATED"/>
    <property type="match status" value="1"/>
</dbReference>
<evidence type="ECO:0000259" key="3">
    <source>
        <dbReference type="Pfam" id="PF00149"/>
    </source>
</evidence>
<accession>A0ABS0YKH8</accession>
<name>A0ABS0YKH8_9BACT</name>
<dbReference type="InterPro" id="IPR051158">
    <property type="entry name" value="Metallophosphoesterase_sf"/>
</dbReference>
<reference evidence="4 5" key="1">
    <citation type="submission" date="2020-12" db="EMBL/GenBank/DDBJ databases">
        <title>Geomonas sp. Red421, isolated from paddy soil.</title>
        <authorList>
            <person name="Xu Z."/>
            <person name="Zhang Z."/>
            <person name="Masuda Y."/>
            <person name="Itoh H."/>
            <person name="Senoo K."/>
        </authorList>
    </citation>
    <scope>NUCLEOTIDE SEQUENCE [LARGE SCALE GENOMIC DNA]</scope>
    <source>
        <strain evidence="4 5">Red421</strain>
    </source>
</reference>
<comment type="caution">
    <text evidence="4">The sequence shown here is derived from an EMBL/GenBank/DDBJ whole genome shotgun (WGS) entry which is preliminary data.</text>
</comment>
<proteinExistence type="predicted"/>
<evidence type="ECO:0000256" key="2">
    <source>
        <dbReference type="ARBA" id="ARBA00022801"/>
    </source>
</evidence>
<keyword evidence="2" id="KW-0378">Hydrolase</keyword>
<dbReference type="RefSeq" id="WP_199391159.1">
    <property type="nucleotide sequence ID" value="NZ_JAEMHL010000024.1"/>
</dbReference>
<evidence type="ECO:0000313" key="4">
    <source>
        <dbReference type="EMBL" id="MBJ6752763.1"/>
    </source>
</evidence>
<dbReference type="PANTHER" id="PTHR31302:SF31">
    <property type="entry name" value="PHOSPHODIESTERASE YAEI"/>
    <property type="match status" value="1"/>
</dbReference>
<organism evidence="4 5">
    <name type="scientific">Geomonas anaerohicana</name>
    <dbReference type="NCBI Taxonomy" id="2798583"/>
    <lineage>
        <taxon>Bacteria</taxon>
        <taxon>Pseudomonadati</taxon>
        <taxon>Thermodesulfobacteriota</taxon>
        <taxon>Desulfuromonadia</taxon>
        <taxon>Geobacterales</taxon>
        <taxon>Geobacteraceae</taxon>
        <taxon>Geomonas</taxon>
    </lineage>
</organism>
<dbReference type="Gene3D" id="3.60.21.10">
    <property type="match status" value="1"/>
</dbReference>
<dbReference type="InterPro" id="IPR029052">
    <property type="entry name" value="Metallo-depent_PP-like"/>
</dbReference>
<protein>
    <submittedName>
        <fullName evidence="4">Metallophosphoesterase</fullName>
    </submittedName>
</protein>
<evidence type="ECO:0000256" key="1">
    <source>
        <dbReference type="ARBA" id="ARBA00022723"/>
    </source>
</evidence>
<gene>
    <name evidence="4" type="ORF">JFN91_21305</name>
</gene>